<dbReference type="VEuPathDB" id="AmoebaDB:EIN_495720"/>
<dbReference type="InterPro" id="IPR004114">
    <property type="entry name" value="THUMP_dom"/>
</dbReference>
<dbReference type="AlphaFoldDB" id="A0A0A1TZQ5"/>
<dbReference type="GO" id="GO:0006400">
    <property type="term" value="P:tRNA modification"/>
    <property type="evidence" value="ECO:0007669"/>
    <property type="project" value="InterPro"/>
</dbReference>
<dbReference type="GeneID" id="14886068"/>
<proteinExistence type="predicted"/>
<dbReference type="OrthoDB" id="367221at2759"/>
<dbReference type="PANTHER" id="PTHR13452:SF10">
    <property type="entry name" value="THUMP DOMAIN-CONTAINING PROTEIN 1"/>
    <property type="match status" value="1"/>
</dbReference>
<sequence>MQQMYEKSKHGFLISHNLKRERGAKKEMNDLINSYSSVSDGVVETNVQVNSSSDIDKQLALELSELKQKKGVFDTGVDCLLFTAIDKNPMEFLETIFSGAKRDNFIAKETQRIVPLQRVDMASSPEKLLTTTKELISEFNFSNYKTFAIKYACRNNSVFDKKQIIDTVAKMMPDDLKVDLNNPDITLYIEIFYRGLGVSLIETQKVVQLMDFNIQKYLNDEHN</sequence>
<evidence type="ECO:0000313" key="4">
    <source>
        <dbReference type="Proteomes" id="UP000014680"/>
    </source>
</evidence>
<dbReference type="PANTHER" id="PTHR13452">
    <property type="entry name" value="THUMP DOMAIN CONTAINING PROTEIN 1-RELATED"/>
    <property type="match status" value="1"/>
</dbReference>
<dbReference type="RefSeq" id="XP_004253878.1">
    <property type="nucleotide sequence ID" value="XM_004253830.1"/>
</dbReference>
<dbReference type="SMART" id="SM00981">
    <property type="entry name" value="THUMP"/>
    <property type="match status" value="1"/>
</dbReference>
<dbReference type="GO" id="GO:0003723">
    <property type="term" value="F:RNA binding"/>
    <property type="evidence" value="ECO:0007669"/>
    <property type="project" value="UniProtKB-UniRule"/>
</dbReference>
<dbReference type="OMA" id="PMEFLET"/>
<evidence type="ECO:0000313" key="3">
    <source>
        <dbReference type="EMBL" id="ELP87107.1"/>
    </source>
</evidence>
<dbReference type="InterPro" id="IPR040183">
    <property type="entry name" value="THUMPD1-like"/>
</dbReference>
<dbReference type="KEGG" id="eiv:EIN_495720"/>
<gene>
    <name evidence="3" type="ORF">EIN_495720</name>
</gene>
<protein>
    <recommendedName>
        <fullName evidence="2">THUMP domain-containing protein</fullName>
    </recommendedName>
</protein>
<keyword evidence="4" id="KW-1185">Reference proteome</keyword>
<name>A0A0A1TZQ5_ENTIV</name>
<dbReference type="PROSITE" id="PS51165">
    <property type="entry name" value="THUMP"/>
    <property type="match status" value="1"/>
</dbReference>
<accession>A0A0A1TZQ5</accession>
<dbReference type="SUPFAM" id="SSF143437">
    <property type="entry name" value="THUMP domain-like"/>
    <property type="match status" value="1"/>
</dbReference>
<dbReference type="CDD" id="cd11717">
    <property type="entry name" value="THUMP_THUMPD1_like"/>
    <property type="match status" value="1"/>
</dbReference>
<feature type="domain" description="THUMP" evidence="2">
    <location>
        <begin position="98"/>
        <end position="202"/>
    </location>
</feature>
<evidence type="ECO:0000256" key="1">
    <source>
        <dbReference type="PROSITE-ProRule" id="PRU00529"/>
    </source>
</evidence>
<organism evidence="3 4">
    <name type="scientific">Entamoeba invadens IP1</name>
    <dbReference type="NCBI Taxonomy" id="370355"/>
    <lineage>
        <taxon>Eukaryota</taxon>
        <taxon>Amoebozoa</taxon>
        <taxon>Evosea</taxon>
        <taxon>Archamoebae</taxon>
        <taxon>Mastigamoebida</taxon>
        <taxon>Entamoebidae</taxon>
        <taxon>Entamoeba</taxon>
    </lineage>
</organism>
<keyword evidence="1" id="KW-0694">RNA-binding</keyword>
<reference evidence="3 4" key="1">
    <citation type="submission" date="2012-10" db="EMBL/GenBank/DDBJ databases">
        <authorList>
            <person name="Zafar N."/>
            <person name="Inman J."/>
            <person name="Hall N."/>
            <person name="Lorenzi H."/>
            <person name="Caler E."/>
        </authorList>
    </citation>
    <scope>NUCLEOTIDE SEQUENCE [LARGE SCALE GENOMIC DNA]</scope>
    <source>
        <strain evidence="3 4">IP1</strain>
    </source>
</reference>
<dbReference type="EMBL" id="KB206864">
    <property type="protein sequence ID" value="ELP87107.1"/>
    <property type="molecule type" value="Genomic_DNA"/>
</dbReference>
<dbReference type="Pfam" id="PF02926">
    <property type="entry name" value="THUMP"/>
    <property type="match status" value="1"/>
</dbReference>
<dbReference type="Proteomes" id="UP000014680">
    <property type="component" value="Unassembled WGS sequence"/>
</dbReference>
<dbReference type="Gene3D" id="3.30.2300.10">
    <property type="entry name" value="THUMP superfamily"/>
    <property type="match status" value="1"/>
</dbReference>
<evidence type="ECO:0000259" key="2">
    <source>
        <dbReference type="PROSITE" id="PS51165"/>
    </source>
</evidence>